<sequence length="173" mass="20386">MQELTIQFAKDLHSVFQSNRNKLDKIGIPFFYSFPTNACQGASVYLSLFFTWLVPEATVRVVKGSHRTLDHHHYWVELDGKVFDLTNAQFESWLGERYPELDSPVYAQRKHPLRNYFFYKERESAIRAYATFCSEHANVKNVDKAQWFVMGKLREMGWELEQDITGGRLIKIR</sequence>
<gene>
    <name evidence="1" type="ORF">C8256_25365</name>
</gene>
<accession>A0A2T2XUP4</accession>
<evidence type="ECO:0000313" key="2">
    <source>
        <dbReference type="Proteomes" id="UP000240892"/>
    </source>
</evidence>
<dbReference type="Proteomes" id="UP000240892">
    <property type="component" value="Unassembled WGS sequence"/>
</dbReference>
<dbReference type="AlphaFoldDB" id="A0A2T2XUP4"/>
<name>A0A2T2XUP4_9ENTR</name>
<proteinExistence type="predicted"/>
<organism evidence="1 2">
    <name type="scientific">Kluyvera genomosp. 2</name>
    <dbReference type="NCBI Taxonomy" id="2774054"/>
    <lineage>
        <taxon>Bacteria</taxon>
        <taxon>Pseudomonadati</taxon>
        <taxon>Pseudomonadota</taxon>
        <taxon>Gammaproteobacteria</taxon>
        <taxon>Enterobacterales</taxon>
        <taxon>Enterobacteriaceae</taxon>
        <taxon>Kluyvera</taxon>
    </lineage>
</organism>
<keyword evidence="2" id="KW-1185">Reference proteome</keyword>
<reference evidence="1 2" key="1">
    <citation type="submission" date="2018-03" db="EMBL/GenBank/DDBJ databases">
        <title>First report of an OXA-48+CTX-M-M-producing Kluyvera ascorbata clone recovered from patients admitted in a University Hospital in Madrid, Spain.</title>
        <authorList>
            <person name="Hernandez-Garcia M."/>
            <person name="Leon-Sampedro R."/>
            <person name="Perez-Viso B."/>
            <person name="Morosini M.I."/>
            <person name="Lopez-Fresnena N."/>
            <person name="Coque T.M."/>
            <person name="Bonten M."/>
            <person name="Malhotra-Kumar S."/>
            <person name="Ruiz-Garbajosa P."/>
            <person name="Canton R."/>
        </authorList>
    </citation>
    <scope>NUCLEOTIDE SEQUENCE [LARGE SCALE GENOMIC DNA]</scope>
    <source>
        <strain evidence="1 2">KA2</strain>
    </source>
</reference>
<comment type="caution">
    <text evidence="1">The sequence shown here is derived from an EMBL/GenBank/DDBJ whole genome shotgun (WGS) entry which is preliminary data.</text>
</comment>
<dbReference type="EMBL" id="PYHO01000055">
    <property type="protein sequence ID" value="PSR44043.1"/>
    <property type="molecule type" value="Genomic_DNA"/>
</dbReference>
<evidence type="ECO:0000313" key="1">
    <source>
        <dbReference type="EMBL" id="PSR44043.1"/>
    </source>
</evidence>
<dbReference type="RefSeq" id="WP_106931073.1">
    <property type="nucleotide sequence ID" value="NZ_CABMMU010000055.1"/>
</dbReference>
<protein>
    <submittedName>
        <fullName evidence="1">Uncharacterized protein</fullName>
    </submittedName>
</protein>